<reference evidence="3" key="1">
    <citation type="submission" date="2021-01" db="EMBL/GenBank/DDBJ databases">
        <title>Whole genome shotgun sequence of Virgisporangium ochraceum NBRC 16418.</title>
        <authorList>
            <person name="Komaki H."/>
            <person name="Tamura T."/>
        </authorList>
    </citation>
    <scope>NUCLEOTIDE SEQUENCE</scope>
    <source>
        <strain evidence="3">NBRC 16418</strain>
    </source>
</reference>
<feature type="domain" description="Glycosyltransferase family 28 N-terminal" evidence="1">
    <location>
        <begin position="3"/>
        <end position="128"/>
    </location>
</feature>
<dbReference type="RefSeq" id="WP_203933640.1">
    <property type="nucleotide sequence ID" value="NZ_BOPH01000125.1"/>
</dbReference>
<name>A0A8J4EGK4_9ACTN</name>
<dbReference type="Pfam" id="PF03033">
    <property type="entry name" value="Glyco_transf_28"/>
    <property type="match status" value="1"/>
</dbReference>
<accession>A0A8J4EGK4</accession>
<protein>
    <submittedName>
        <fullName evidence="3">Glycosyl transferase family 1</fullName>
    </submittedName>
</protein>
<proteinExistence type="predicted"/>
<dbReference type="GO" id="GO:0033072">
    <property type="term" value="P:vancomycin biosynthetic process"/>
    <property type="evidence" value="ECO:0007669"/>
    <property type="project" value="UniProtKB-ARBA"/>
</dbReference>
<dbReference type="Pfam" id="PF06722">
    <property type="entry name" value="EryCIII-like_C"/>
    <property type="match status" value="1"/>
</dbReference>
<dbReference type="GO" id="GO:0016758">
    <property type="term" value="F:hexosyltransferase activity"/>
    <property type="evidence" value="ECO:0007669"/>
    <property type="project" value="InterPro"/>
</dbReference>
<dbReference type="InterPro" id="IPR050426">
    <property type="entry name" value="Glycosyltransferase_28"/>
</dbReference>
<dbReference type="PANTHER" id="PTHR48050">
    <property type="entry name" value="STEROL 3-BETA-GLUCOSYLTRANSFERASE"/>
    <property type="match status" value="1"/>
</dbReference>
<dbReference type="SUPFAM" id="SSF53756">
    <property type="entry name" value="UDP-Glycosyltransferase/glycogen phosphorylase"/>
    <property type="match status" value="1"/>
</dbReference>
<evidence type="ECO:0000259" key="2">
    <source>
        <dbReference type="Pfam" id="PF06722"/>
    </source>
</evidence>
<evidence type="ECO:0000259" key="1">
    <source>
        <dbReference type="Pfam" id="PF03033"/>
    </source>
</evidence>
<dbReference type="AlphaFoldDB" id="A0A8J4EGK4"/>
<dbReference type="FunFam" id="3.40.50.2000:FF:000009">
    <property type="entry name" value="Sterol 3-beta-glucosyltransferase UGT80A2"/>
    <property type="match status" value="1"/>
</dbReference>
<dbReference type="Proteomes" id="UP000635606">
    <property type="component" value="Unassembled WGS sequence"/>
</dbReference>
<sequence>MKVLIYTYGSRGDVQPYLGLARRLVETGHEAVLAGPARFASLAAPYGVGFAPLDDGPLRLAEARNQRSEGSEGKGIRGALAMMRELKQMIPNVLAECWAAAADGADVVLHHPGLSVGQHIAEKLGVPAVPTALQHGYVPTREYPSLALSAENLPGWLNRLSYVLLKAGSVAFKEPIETWRAGTLGLPKRKDRHDVFRNPDGTPTIVLNAFSPTVFQVPADWPDRVRTTGYWFLPASPQWTPSAELKGFLDSGPAPVYIGFGSFIGADPERAGRVVAEAVRRSGLRAVIARGSGGIEVTDLPDNAFLLDEAPHDWLFPRLRAVAHAGGAGVTAAALAAGVPQVVCPTQNEQLFWARLMRGHGVAAEPLRYKRLDADALASALTTAATDPGLARKAAELGIRVRAEDGTGAAIRVIEELLARPAGAAVRTEATA</sequence>
<dbReference type="GO" id="GO:0008194">
    <property type="term" value="F:UDP-glycosyltransferase activity"/>
    <property type="evidence" value="ECO:0007669"/>
    <property type="project" value="InterPro"/>
</dbReference>
<feature type="domain" description="Erythromycin biosynthesis protein CIII-like C-terminal" evidence="2">
    <location>
        <begin position="296"/>
        <end position="397"/>
    </location>
</feature>
<dbReference type="Gene3D" id="3.40.50.2000">
    <property type="entry name" value="Glycogen Phosphorylase B"/>
    <property type="match status" value="2"/>
</dbReference>
<dbReference type="InterPro" id="IPR002213">
    <property type="entry name" value="UDP_glucos_trans"/>
</dbReference>
<dbReference type="PANTHER" id="PTHR48050:SF13">
    <property type="entry name" value="STEROL 3-BETA-GLUCOSYLTRANSFERASE UGT80A2"/>
    <property type="match status" value="1"/>
</dbReference>
<keyword evidence="4" id="KW-1185">Reference proteome</keyword>
<dbReference type="CDD" id="cd03784">
    <property type="entry name" value="GT1_Gtf-like"/>
    <property type="match status" value="1"/>
</dbReference>
<gene>
    <name evidence="3" type="ORF">Voc01_087430</name>
</gene>
<dbReference type="InterPro" id="IPR004276">
    <property type="entry name" value="GlycoTrans_28_N"/>
</dbReference>
<evidence type="ECO:0000313" key="3">
    <source>
        <dbReference type="EMBL" id="GIJ73826.1"/>
    </source>
</evidence>
<comment type="caution">
    <text evidence="3">The sequence shown here is derived from an EMBL/GenBank/DDBJ whole genome shotgun (WGS) entry which is preliminary data.</text>
</comment>
<dbReference type="GO" id="GO:0005975">
    <property type="term" value="P:carbohydrate metabolic process"/>
    <property type="evidence" value="ECO:0007669"/>
    <property type="project" value="InterPro"/>
</dbReference>
<dbReference type="InterPro" id="IPR010610">
    <property type="entry name" value="EryCIII-like_C"/>
</dbReference>
<evidence type="ECO:0000313" key="4">
    <source>
        <dbReference type="Proteomes" id="UP000635606"/>
    </source>
</evidence>
<keyword evidence="3" id="KW-0808">Transferase</keyword>
<organism evidence="3 4">
    <name type="scientific">Virgisporangium ochraceum</name>
    <dbReference type="NCBI Taxonomy" id="65505"/>
    <lineage>
        <taxon>Bacteria</taxon>
        <taxon>Bacillati</taxon>
        <taxon>Actinomycetota</taxon>
        <taxon>Actinomycetes</taxon>
        <taxon>Micromonosporales</taxon>
        <taxon>Micromonosporaceae</taxon>
        <taxon>Virgisporangium</taxon>
    </lineage>
</organism>
<dbReference type="EMBL" id="BOPH01000125">
    <property type="protein sequence ID" value="GIJ73826.1"/>
    <property type="molecule type" value="Genomic_DNA"/>
</dbReference>